<evidence type="ECO:0000259" key="2">
    <source>
        <dbReference type="Pfam" id="PF13449"/>
    </source>
</evidence>
<feature type="domain" description="Phytase-like" evidence="2">
    <location>
        <begin position="70"/>
        <end position="322"/>
    </location>
</feature>
<dbReference type="PIRSF" id="PIRSF031900">
    <property type="entry name" value="UCP031900"/>
    <property type="match status" value="1"/>
</dbReference>
<keyword evidence="1" id="KW-0732">Signal</keyword>
<feature type="chain" id="PRO_5047291020" evidence="1">
    <location>
        <begin position="29"/>
        <end position="337"/>
    </location>
</feature>
<gene>
    <name evidence="3" type="ORF">KIP89_02820</name>
</gene>
<dbReference type="RefSeq" id="WP_213753887.1">
    <property type="nucleotide sequence ID" value="NZ_JAHCQH010000012.1"/>
</dbReference>
<keyword evidence="4" id="KW-1185">Reference proteome</keyword>
<dbReference type="Proteomes" id="UP001166585">
    <property type="component" value="Unassembled WGS sequence"/>
</dbReference>
<reference evidence="3" key="1">
    <citation type="submission" date="2021-05" db="EMBL/GenBank/DDBJ databases">
        <authorList>
            <person name="Sun Q."/>
            <person name="Inoue M."/>
        </authorList>
    </citation>
    <scope>NUCLEOTIDE SEQUENCE</scope>
    <source>
        <strain evidence="3">VKM B-3255</strain>
    </source>
</reference>
<accession>A0ABS5R321</accession>
<feature type="signal peptide" evidence="1">
    <location>
        <begin position="1"/>
        <end position="28"/>
    </location>
</feature>
<dbReference type="InterPro" id="IPR027372">
    <property type="entry name" value="Phytase-like_dom"/>
</dbReference>
<proteinExistence type="predicted"/>
<evidence type="ECO:0000313" key="3">
    <source>
        <dbReference type="EMBL" id="MBS9476034.1"/>
    </source>
</evidence>
<comment type="caution">
    <text evidence="3">The sequence shown here is derived from an EMBL/GenBank/DDBJ whole genome shotgun (WGS) entry which is preliminary data.</text>
</comment>
<dbReference type="InterPro" id="IPR014567">
    <property type="entry name" value="UCP031900"/>
</dbReference>
<name>A0ABS5R321_9HYPH</name>
<sequence length="337" mass="36185">MSNPARFTHTPWRAVLAALLLLSTPAFTEPMPIEVRATPIPVERFEPGGARRFGPLEFRGGLVLSSPSPDFGGISGLVMQPDGAGFLAVTDKGMWLTGRIEAEADRPTGISGARMAPMLAGKGRTLEREGRGDVESLARTPSGYVVGIERRQEVWSFPAANTLEAPGARLISDPELSRLGSNEGPEVVLAPPAGTGSAIIVIAEQSPDDPAVLPGFLFDPLAKPHRIGRFSITRIDGFSATDAAISDDGQVYLLERRYDPLRGVAMRMRRFPLADIRDGAVIEGQTLIEVNRAAAIDNMEAIGLHRNAAGELVITLMSDDNFSPVQRTVLLRFAVVE</sequence>
<dbReference type="EMBL" id="JAHCQH010000012">
    <property type="protein sequence ID" value="MBS9476034.1"/>
    <property type="molecule type" value="Genomic_DNA"/>
</dbReference>
<dbReference type="Pfam" id="PF13449">
    <property type="entry name" value="Phytase-like"/>
    <property type="match status" value="1"/>
</dbReference>
<protein>
    <submittedName>
        <fullName evidence="3">Esterase-like activity of phytase family protein</fullName>
    </submittedName>
</protein>
<evidence type="ECO:0000313" key="4">
    <source>
        <dbReference type="Proteomes" id="UP001166585"/>
    </source>
</evidence>
<organism evidence="3 4">
    <name type="scientific">Ancylobacter radicis</name>
    <dbReference type="NCBI Taxonomy" id="2836179"/>
    <lineage>
        <taxon>Bacteria</taxon>
        <taxon>Pseudomonadati</taxon>
        <taxon>Pseudomonadota</taxon>
        <taxon>Alphaproteobacteria</taxon>
        <taxon>Hyphomicrobiales</taxon>
        <taxon>Xanthobacteraceae</taxon>
        <taxon>Ancylobacter</taxon>
    </lineage>
</organism>
<evidence type="ECO:0000256" key="1">
    <source>
        <dbReference type="SAM" id="SignalP"/>
    </source>
</evidence>